<dbReference type="PANTHER" id="PTHR16036">
    <property type="entry name" value="ANKYRIN REPEAT AND ZINC FINGER DOMAIN-CONTAINING PROTEIN 1"/>
    <property type="match status" value="1"/>
</dbReference>
<comment type="caution">
    <text evidence="11">The sequence shown here is derived from an EMBL/GenBank/DDBJ whole genome shotgun (WGS) entry which is preliminary data.</text>
</comment>
<evidence type="ECO:0000256" key="2">
    <source>
        <dbReference type="ARBA" id="ARBA00009262"/>
    </source>
</evidence>
<keyword evidence="3" id="KW-0963">Cytoplasm</keyword>
<name>A0ABV8AV57_9BACT</name>
<dbReference type="Pfam" id="PF18826">
    <property type="entry name" value="bVLRF1"/>
    <property type="match status" value="1"/>
</dbReference>
<evidence type="ECO:0000259" key="10">
    <source>
        <dbReference type="PROSITE" id="PS52044"/>
    </source>
</evidence>
<evidence type="ECO:0000256" key="6">
    <source>
        <dbReference type="ARBA" id="ARBA00022759"/>
    </source>
</evidence>
<dbReference type="RefSeq" id="WP_377906496.1">
    <property type="nucleotide sequence ID" value="NZ_JBHRZS010000007.1"/>
</dbReference>
<evidence type="ECO:0000256" key="5">
    <source>
        <dbReference type="ARBA" id="ARBA00022737"/>
    </source>
</evidence>
<proteinExistence type="inferred from homology"/>
<keyword evidence="5" id="KW-0677">Repeat</keyword>
<comment type="subcellular location">
    <subcellularLocation>
        <location evidence="1">Cytoplasm</location>
    </subcellularLocation>
</comment>
<evidence type="ECO:0000313" key="12">
    <source>
        <dbReference type="Proteomes" id="UP001595805"/>
    </source>
</evidence>
<keyword evidence="12" id="KW-1185">Reference proteome</keyword>
<dbReference type="Proteomes" id="UP001595805">
    <property type="component" value="Unassembled WGS sequence"/>
</dbReference>
<evidence type="ECO:0000256" key="1">
    <source>
        <dbReference type="ARBA" id="ARBA00004496"/>
    </source>
</evidence>
<sequence length="219" mass="25363">MGRPEFSYEYQSKKHRIEFWKDQESLGRIYLPIDQSFDIATGIQTIDDFYFGMLVIKAGQAVSGCFHNGVLIDHKVFRAYMVRKKQGKSQIKHLKTKGKSRAGSRVRLESTKLFFEEINERLNRYSTDFAMTRWGISCGKTLWPYLFDSEVLPPFEKNDDSLYPLPFHVPQASFEALEDLYKKITSFQVTLSPEGEQLYGDIFVFTKESGSTGDDSDDW</sequence>
<gene>
    <name evidence="11" type="ORF">ACFOSV_13255</name>
</gene>
<accession>A0ABV8AV57</accession>
<evidence type="ECO:0000256" key="8">
    <source>
        <dbReference type="ARBA" id="ARBA00023043"/>
    </source>
</evidence>
<dbReference type="InterPro" id="IPR041175">
    <property type="entry name" value="VLRF1/Vms1"/>
</dbReference>
<evidence type="ECO:0000313" key="11">
    <source>
        <dbReference type="EMBL" id="MFC3881154.1"/>
    </source>
</evidence>
<evidence type="ECO:0000256" key="3">
    <source>
        <dbReference type="ARBA" id="ARBA00022490"/>
    </source>
</evidence>
<protein>
    <recommendedName>
        <fullName evidence="10">VLRF1 domain-containing protein</fullName>
    </recommendedName>
</protein>
<evidence type="ECO:0000256" key="7">
    <source>
        <dbReference type="ARBA" id="ARBA00022801"/>
    </source>
</evidence>
<keyword evidence="7" id="KW-0378">Hydrolase</keyword>
<evidence type="ECO:0000256" key="9">
    <source>
        <dbReference type="ARBA" id="ARBA00023054"/>
    </source>
</evidence>
<feature type="domain" description="VLRF1" evidence="10">
    <location>
        <begin position="47"/>
        <end position="187"/>
    </location>
</feature>
<comment type="similarity">
    <text evidence="2">Belongs to the ANKZF1/VMS1 family.</text>
</comment>
<keyword evidence="6" id="KW-0255">Endonuclease</keyword>
<keyword evidence="9" id="KW-0175">Coiled coil</keyword>
<organism evidence="11 12">
    <name type="scientific">Algoriphagus namhaensis</name>
    <dbReference type="NCBI Taxonomy" id="915353"/>
    <lineage>
        <taxon>Bacteria</taxon>
        <taxon>Pseudomonadati</taxon>
        <taxon>Bacteroidota</taxon>
        <taxon>Cytophagia</taxon>
        <taxon>Cytophagales</taxon>
        <taxon>Cyclobacteriaceae</taxon>
        <taxon>Algoriphagus</taxon>
    </lineage>
</organism>
<dbReference type="InterPro" id="IPR047139">
    <property type="entry name" value="ANKZ1/VMS1"/>
</dbReference>
<keyword evidence="4" id="KW-0540">Nuclease</keyword>
<reference evidence="12" key="1">
    <citation type="journal article" date="2019" name="Int. J. Syst. Evol. Microbiol.">
        <title>The Global Catalogue of Microorganisms (GCM) 10K type strain sequencing project: providing services to taxonomists for standard genome sequencing and annotation.</title>
        <authorList>
            <consortium name="The Broad Institute Genomics Platform"/>
            <consortium name="The Broad Institute Genome Sequencing Center for Infectious Disease"/>
            <person name="Wu L."/>
            <person name="Ma J."/>
        </authorList>
    </citation>
    <scope>NUCLEOTIDE SEQUENCE [LARGE SCALE GENOMIC DNA]</scope>
    <source>
        <strain evidence="12">CCUG 60523</strain>
    </source>
</reference>
<dbReference type="EMBL" id="JBHRZS010000007">
    <property type="protein sequence ID" value="MFC3881154.1"/>
    <property type="molecule type" value="Genomic_DNA"/>
</dbReference>
<dbReference type="PANTHER" id="PTHR16036:SF2">
    <property type="entry name" value="TRNA ENDONUCLEASE ANKZF1"/>
    <property type="match status" value="1"/>
</dbReference>
<keyword evidence="8" id="KW-0040">ANK repeat</keyword>
<dbReference type="PROSITE" id="PS52044">
    <property type="entry name" value="VLRF1"/>
    <property type="match status" value="1"/>
</dbReference>
<evidence type="ECO:0000256" key="4">
    <source>
        <dbReference type="ARBA" id="ARBA00022722"/>
    </source>
</evidence>